<dbReference type="KEGG" id="orb:IPMB12_11400"/>
<evidence type="ECO:0000313" key="9">
    <source>
        <dbReference type="EMBL" id="QIQ22243.1"/>
    </source>
</evidence>
<evidence type="ECO:0000313" key="10">
    <source>
        <dbReference type="Proteomes" id="UP000501168"/>
    </source>
</evidence>
<feature type="transmembrane region" description="Helical" evidence="8">
    <location>
        <begin position="92"/>
        <end position="116"/>
    </location>
</feature>
<organism evidence="9 10">
    <name type="scientific">Zophobihabitans entericus</name>
    <dbReference type="NCBI Taxonomy" id="1635327"/>
    <lineage>
        <taxon>Bacteria</taxon>
        <taxon>Pseudomonadati</taxon>
        <taxon>Pseudomonadota</taxon>
        <taxon>Gammaproteobacteria</taxon>
        <taxon>Orbales</taxon>
        <taxon>Orbaceae</taxon>
        <taxon>Zophobihabitans</taxon>
    </lineage>
</organism>
<gene>
    <name evidence="9" type="ORF">IPMB12_11400</name>
</gene>
<evidence type="ECO:0000256" key="7">
    <source>
        <dbReference type="ARBA" id="ARBA00023136"/>
    </source>
</evidence>
<dbReference type="EMBL" id="CP050253">
    <property type="protein sequence ID" value="QIQ22243.1"/>
    <property type="molecule type" value="Genomic_DNA"/>
</dbReference>
<dbReference type="Pfam" id="PF03547">
    <property type="entry name" value="Mem_trans"/>
    <property type="match status" value="1"/>
</dbReference>
<feature type="transmembrane region" description="Helical" evidence="8">
    <location>
        <begin position="6"/>
        <end position="22"/>
    </location>
</feature>
<keyword evidence="3" id="KW-0813">Transport</keyword>
<evidence type="ECO:0000256" key="6">
    <source>
        <dbReference type="ARBA" id="ARBA00022989"/>
    </source>
</evidence>
<dbReference type="InterPro" id="IPR004776">
    <property type="entry name" value="Mem_transp_PIN-like"/>
</dbReference>
<dbReference type="Proteomes" id="UP000501168">
    <property type="component" value="Chromosome"/>
</dbReference>
<feature type="transmembrane region" description="Helical" evidence="8">
    <location>
        <begin position="249"/>
        <end position="268"/>
    </location>
</feature>
<dbReference type="AlphaFoldDB" id="A0A6G9IDE2"/>
<feature type="transmembrane region" description="Helical" evidence="8">
    <location>
        <begin position="57"/>
        <end position="80"/>
    </location>
</feature>
<sequence length="305" mass="34226">MHFFLILFPIFCIFIVGFIGQKTLRFDISALSKMALYVLSPFLSFKTFYSHELTISYLYYVFYVLLLCVILASIVTLWAYLMKYNLKERCALVLASCFMNNGNYGTPVILVFFGAIGFDVAVILMVLQQFIMSTIGVYFAAKGSEYSISQKEVFKRVFRMPIAYGALLGIMFQLLHIPLSDQIMLAVSMIGDSSIPVIMLILGMQLATLHIRQVEIAKVSFALLIRMVVSPLVALVLVYFMPIDYMSKQVLIVLAAMPSAANTTLLSVQFNTKPEMVSSATFLSTLISLITLPIVLWLVDPPIVF</sequence>
<comment type="subcellular location">
    <subcellularLocation>
        <location evidence="1">Cell membrane</location>
        <topology evidence="1">Multi-pass membrane protein</topology>
    </subcellularLocation>
</comment>
<dbReference type="PANTHER" id="PTHR36838">
    <property type="entry name" value="AUXIN EFFLUX CARRIER FAMILY PROTEIN"/>
    <property type="match status" value="1"/>
</dbReference>
<evidence type="ECO:0000256" key="3">
    <source>
        <dbReference type="ARBA" id="ARBA00022448"/>
    </source>
</evidence>
<evidence type="ECO:0000256" key="1">
    <source>
        <dbReference type="ARBA" id="ARBA00004651"/>
    </source>
</evidence>
<protein>
    <submittedName>
        <fullName evidence="9">AEC family transporter</fullName>
    </submittedName>
</protein>
<dbReference type="PANTHER" id="PTHR36838:SF1">
    <property type="entry name" value="SLR1864 PROTEIN"/>
    <property type="match status" value="1"/>
</dbReference>
<keyword evidence="7 8" id="KW-0472">Membrane</keyword>
<feature type="transmembrane region" description="Helical" evidence="8">
    <location>
        <begin position="162"/>
        <end position="179"/>
    </location>
</feature>
<feature type="transmembrane region" description="Helical" evidence="8">
    <location>
        <begin position="221"/>
        <end position="243"/>
    </location>
</feature>
<name>A0A6G9IDE2_9GAMM</name>
<comment type="similarity">
    <text evidence="2">Belongs to the auxin efflux carrier (TC 2.A.69) family.</text>
</comment>
<dbReference type="FunCoup" id="A0A6G9IDE2">
    <property type="interactions" value="133"/>
</dbReference>
<feature type="transmembrane region" description="Helical" evidence="8">
    <location>
        <begin position="185"/>
        <end position="209"/>
    </location>
</feature>
<dbReference type="GO" id="GO:0005886">
    <property type="term" value="C:plasma membrane"/>
    <property type="evidence" value="ECO:0007669"/>
    <property type="project" value="UniProtKB-SubCell"/>
</dbReference>
<evidence type="ECO:0000256" key="2">
    <source>
        <dbReference type="ARBA" id="ARBA00010145"/>
    </source>
</evidence>
<dbReference type="Gene3D" id="1.20.1530.20">
    <property type="match status" value="1"/>
</dbReference>
<evidence type="ECO:0000256" key="8">
    <source>
        <dbReference type="SAM" id="Phobius"/>
    </source>
</evidence>
<reference evidence="9 10" key="1">
    <citation type="submission" date="2020-03" db="EMBL/GenBank/DDBJ databases">
        <title>Complete genome sequence of Orbus sp. IPMB12 (BCRC 80908).</title>
        <authorList>
            <person name="Lo W.-S."/>
            <person name="Chang T.-H."/>
            <person name="Kuo C.-H."/>
        </authorList>
    </citation>
    <scope>NUCLEOTIDE SEQUENCE [LARGE SCALE GENOMIC DNA]</scope>
    <source>
        <strain evidence="9 10">IPMB12</strain>
    </source>
</reference>
<dbReference type="RefSeq" id="WP_166917539.1">
    <property type="nucleotide sequence ID" value="NZ_CP050253.1"/>
</dbReference>
<dbReference type="GO" id="GO:0055085">
    <property type="term" value="P:transmembrane transport"/>
    <property type="evidence" value="ECO:0007669"/>
    <property type="project" value="InterPro"/>
</dbReference>
<feature type="transmembrane region" description="Helical" evidence="8">
    <location>
        <begin position="122"/>
        <end position="141"/>
    </location>
</feature>
<evidence type="ECO:0000256" key="4">
    <source>
        <dbReference type="ARBA" id="ARBA00022475"/>
    </source>
</evidence>
<evidence type="ECO:0000256" key="5">
    <source>
        <dbReference type="ARBA" id="ARBA00022692"/>
    </source>
</evidence>
<proteinExistence type="inferred from homology"/>
<keyword evidence="5 8" id="KW-0812">Transmembrane</keyword>
<dbReference type="InParanoid" id="A0A6G9IDE2"/>
<keyword evidence="6 8" id="KW-1133">Transmembrane helix</keyword>
<keyword evidence="4" id="KW-1003">Cell membrane</keyword>
<dbReference type="InterPro" id="IPR038770">
    <property type="entry name" value="Na+/solute_symporter_sf"/>
</dbReference>
<feature type="transmembrane region" description="Helical" evidence="8">
    <location>
        <begin position="280"/>
        <end position="299"/>
    </location>
</feature>
<keyword evidence="10" id="KW-1185">Reference proteome</keyword>
<accession>A0A6G9IDE2</accession>